<feature type="compositionally biased region" description="Acidic residues" evidence="10">
    <location>
        <begin position="182"/>
        <end position="201"/>
    </location>
</feature>
<feature type="active site" description="Nucleophile" evidence="9">
    <location>
        <position position="547"/>
    </location>
</feature>
<feature type="compositionally biased region" description="Acidic residues" evidence="10">
    <location>
        <begin position="158"/>
        <end position="171"/>
    </location>
</feature>
<keyword evidence="13" id="KW-1185">Reference proteome</keyword>
<dbReference type="InterPro" id="IPR029063">
    <property type="entry name" value="SAM-dependent_MTases_sf"/>
</dbReference>
<organism evidence="12 13">
    <name type="scientific">Acrasis kona</name>
    <dbReference type="NCBI Taxonomy" id="1008807"/>
    <lineage>
        <taxon>Eukaryota</taxon>
        <taxon>Discoba</taxon>
        <taxon>Heterolobosea</taxon>
        <taxon>Tetramitia</taxon>
        <taxon>Eutetramitia</taxon>
        <taxon>Acrasidae</taxon>
        <taxon>Acrasis</taxon>
    </lineage>
</organism>
<dbReference type="FunFam" id="3.30.70.1170:FF:000001">
    <property type="entry name" value="Ribosomal RNA methyltransferase Nop2"/>
    <property type="match status" value="1"/>
</dbReference>
<dbReference type="GO" id="GO:0070475">
    <property type="term" value="P:rRNA base methylation"/>
    <property type="evidence" value="ECO:0007669"/>
    <property type="project" value="TreeGrafter"/>
</dbReference>
<dbReference type="PANTHER" id="PTHR22807:SF30">
    <property type="entry name" value="28S RRNA (CYTOSINE(4447)-C(5))-METHYLTRANSFERASE-RELATED"/>
    <property type="match status" value="1"/>
</dbReference>
<evidence type="ECO:0000313" key="12">
    <source>
        <dbReference type="EMBL" id="KAL0480840.1"/>
    </source>
</evidence>
<dbReference type="GO" id="GO:0000470">
    <property type="term" value="P:maturation of LSU-rRNA"/>
    <property type="evidence" value="ECO:0007669"/>
    <property type="project" value="TreeGrafter"/>
</dbReference>
<evidence type="ECO:0000313" key="13">
    <source>
        <dbReference type="Proteomes" id="UP001431209"/>
    </source>
</evidence>
<evidence type="ECO:0000256" key="8">
    <source>
        <dbReference type="ARBA" id="ARBA00023242"/>
    </source>
</evidence>
<dbReference type="Proteomes" id="UP001431209">
    <property type="component" value="Unassembled WGS sequence"/>
</dbReference>
<comment type="similarity">
    <text evidence="2 9">Belongs to the class I-like SAM-binding methyltransferase superfamily. RsmB/NOP family.</text>
</comment>
<dbReference type="Pfam" id="PF01189">
    <property type="entry name" value="Methyltr_RsmB-F"/>
    <property type="match status" value="1"/>
</dbReference>
<reference evidence="12 13" key="1">
    <citation type="submission" date="2024-03" db="EMBL/GenBank/DDBJ databases">
        <title>The Acrasis kona genome and developmental transcriptomes reveal deep origins of eukaryotic multicellular pathways.</title>
        <authorList>
            <person name="Sheikh S."/>
            <person name="Fu C.-J."/>
            <person name="Brown M.W."/>
            <person name="Baldauf S.L."/>
        </authorList>
    </citation>
    <scope>NUCLEOTIDE SEQUENCE [LARGE SCALE GENOMIC DNA]</scope>
    <source>
        <strain evidence="12 13">ATCC MYA-3509</strain>
    </source>
</reference>
<dbReference type="InterPro" id="IPR023273">
    <property type="entry name" value="RCMT_NOP2"/>
</dbReference>
<dbReference type="GO" id="GO:0003723">
    <property type="term" value="F:RNA binding"/>
    <property type="evidence" value="ECO:0007669"/>
    <property type="project" value="UniProtKB-UniRule"/>
</dbReference>
<keyword evidence="4 9" id="KW-0489">Methyltransferase</keyword>
<feature type="binding site" evidence="9">
    <location>
        <position position="490"/>
    </location>
    <ligand>
        <name>S-adenosyl-L-methionine</name>
        <dbReference type="ChEBI" id="CHEBI:59789"/>
    </ligand>
</feature>
<dbReference type="InterPro" id="IPR011023">
    <property type="entry name" value="Nop2p"/>
</dbReference>
<keyword evidence="6 9" id="KW-0949">S-adenosyl-L-methionine</keyword>
<name>A0AAW2YVM9_9EUKA</name>
<dbReference type="GO" id="GO:0005730">
    <property type="term" value="C:nucleolus"/>
    <property type="evidence" value="ECO:0007669"/>
    <property type="project" value="UniProtKB-SubCell"/>
</dbReference>
<keyword evidence="5 9" id="KW-0808">Transferase</keyword>
<sequence length="719" mass="81097">MPLTKRKSTSTPVKSKTPIKKATPAKQTPTKPTPAKKTPSKDVPKQKTPIKATASKPATSSSNKKRKVEELQEEKDSSEDEEDDIENEQLLGANDIDNMESGSDDDDDEDGQDSDNEYAQDTKFEQMIQSRIDERKSLPKRQQAEDDDDFFRKKGAADEDSDDEEDSDDDEPLNKKQRTQDQDSDQEPGDDDDDSEDDDDLTELEREAKELDDEQRQILIDANLELQDQAKQQEKPSLLTDYTKAHENDEQVDEDNIDILGIGEDITKVHARIMESLRVLGNFKELREEGFKRSDYLDLLKKDLCKYYGYVPELIELFIGMFSVPELIEFLEANEAPRPLTIRANALKTRRRELAQSLINRGINLDPMEAWSKTGLKILDANVPVGATPEYLAGHYIIQGASSLLPVMALAPKPKELILDMSAAPGGKTTYIASLMKNTGVLFANDVSPTRSKALVANIHRMGVRNAVVCNYDGRDLPKILTPLDRVLLDAPCSGLGVISRDPSVKVSKGVDDVTECAQLQKELLLSAIDCINPNSVTGGYVVYSTCSVSIDENESVIQYALKKRNVKIVPTGLPFGRDGYVRVGQKIFDKDMAHAKRFYPHVHNMDGFFVCKLQVLKSGVKIENEEEAKKQKRIEKRQVEARRQQKQKNIDEQNKREQKNKKLLEEAVKSTGSLAAGKKAMEERRDAIRKERPFRTTKQNNKWREIGTRRKQPKTTMV</sequence>
<accession>A0AAW2YVM9</accession>
<comment type="caution">
    <text evidence="12">The sequence shown here is derived from an EMBL/GenBank/DDBJ whole genome shotgun (WGS) entry which is preliminary data.</text>
</comment>
<dbReference type="Gene3D" id="3.40.50.150">
    <property type="entry name" value="Vaccinia Virus protein VP39"/>
    <property type="match status" value="1"/>
</dbReference>
<proteinExistence type="inferred from homology"/>
<dbReference type="GO" id="GO:0009383">
    <property type="term" value="F:rRNA (cytosine-C5-)-methyltransferase activity"/>
    <property type="evidence" value="ECO:0007669"/>
    <property type="project" value="TreeGrafter"/>
</dbReference>
<evidence type="ECO:0000256" key="4">
    <source>
        <dbReference type="ARBA" id="ARBA00022603"/>
    </source>
</evidence>
<dbReference type="PROSITE" id="PS51686">
    <property type="entry name" value="SAM_MT_RSMB_NOP"/>
    <property type="match status" value="1"/>
</dbReference>
<protein>
    <recommendedName>
        <fullName evidence="11">SAM-dependent MTase RsmB/NOP-type domain-containing protein</fullName>
    </recommendedName>
</protein>
<feature type="binding site" evidence="9">
    <location>
        <position position="446"/>
    </location>
    <ligand>
        <name>S-adenosyl-L-methionine</name>
        <dbReference type="ChEBI" id="CHEBI:59789"/>
    </ligand>
</feature>
<feature type="compositionally biased region" description="Basic and acidic residues" evidence="10">
    <location>
        <begin position="172"/>
        <end position="181"/>
    </location>
</feature>
<evidence type="ECO:0000256" key="3">
    <source>
        <dbReference type="ARBA" id="ARBA00022517"/>
    </source>
</evidence>
<feature type="binding site" evidence="9">
    <location>
        <begin position="422"/>
        <end position="428"/>
    </location>
    <ligand>
        <name>S-adenosyl-L-methionine</name>
        <dbReference type="ChEBI" id="CHEBI:59789"/>
    </ligand>
</feature>
<dbReference type="PRINTS" id="PR02008">
    <property type="entry name" value="RCMTFAMILY"/>
</dbReference>
<feature type="region of interest" description="Disordered" evidence="10">
    <location>
        <begin position="1"/>
        <end position="201"/>
    </location>
</feature>
<evidence type="ECO:0000256" key="10">
    <source>
        <dbReference type="SAM" id="MobiDB-lite"/>
    </source>
</evidence>
<feature type="compositionally biased region" description="Basic and acidic residues" evidence="10">
    <location>
        <begin position="637"/>
        <end position="669"/>
    </location>
</feature>
<dbReference type="PANTHER" id="PTHR22807">
    <property type="entry name" value="NOP2 YEAST -RELATED NOL1/NOP2/FMU SUN DOMAIN-CONTAINING"/>
    <property type="match status" value="1"/>
</dbReference>
<dbReference type="NCBIfam" id="TIGR00446">
    <property type="entry name" value="nop2p"/>
    <property type="match status" value="1"/>
</dbReference>
<evidence type="ECO:0000256" key="1">
    <source>
        <dbReference type="ARBA" id="ARBA00004604"/>
    </source>
</evidence>
<keyword evidence="3" id="KW-0690">Ribosome biogenesis</keyword>
<evidence type="ECO:0000256" key="5">
    <source>
        <dbReference type="ARBA" id="ARBA00022679"/>
    </source>
</evidence>
<dbReference type="AlphaFoldDB" id="A0AAW2YVM9"/>
<dbReference type="PRINTS" id="PR02012">
    <property type="entry name" value="RCMTNOP2"/>
</dbReference>
<feature type="compositionally biased region" description="Basic and acidic residues" evidence="10">
    <location>
        <begin position="680"/>
        <end position="695"/>
    </location>
</feature>
<dbReference type="EMBL" id="JAOPGA020000697">
    <property type="protein sequence ID" value="KAL0480840.1"/>
    <property type="molecule type" value="Genomic_DNA"/>
</dbReference>
<evidence type="ECO:0000256" key="2">
    <source>
        <dbReference type="ARBA" id="ARBA00007494"/>
    </source>
</evidence>
<dbReference type="InterPro" id="IPR001678">
    <property type="entry name" value="MeTrfase_RsmB-F_NOP2_dom"/>
</dbReference>
<comment type="subcellular location">
    <subcellularLocation>
        <location evidence="1">Nucleus</location>
        <location evidence="1">Nucleolus</location>
    </subcellularLocation>
</comment>
<feature type="compositionally biased region" description="Low complexity" evidence="10">
    <location>
        <begin position="14"/>
        <end position="37"/>
    </location>
</feature>
<dbReference type="InterPro" id="IPR023267">
    <property type="entry name" value="RCMT"/>
</dbReference>
<feature type="compositionally biased region" description="Acidic residues" evidence="10">
    <location>
        <begin position="102"/>
        <end position="118"/>
    </location>
</feature>
<evidence type="ECO:0000256" key="6">
    <source>
        <dbReference type="ARBA" id="ARBA00022691"/>
    </source>
</evidence>
<evidence type="ECO:0000256" key="7">
    <source>
        <dbReference type="ARBA" id="ARBA00022884"/>
    </source>
</evidence>
<keyword evidence="8" id="KW-0539">Nucleus</keyword>
<feature type="compositionally biased region" description="Low complexity" evidence="10">
    <location>
        <begin position="51"/>
        <end position="62"/>
    </location>
</feature>
<dbReference type="Gene3D" id="3.30.70.1170">
    <property type="entry name" value="Sun protein, domain 3"/>
    <property type="match status" value="1"/>
</dbReference>
<feature type="region of interest" description="Disordered" evidence="10">
    <location>
        <begin position="627"/>
        <end position="719"/>
    </location>
</feature>
<feature type="compositionally biased region" description="Acidic residues" evidence="10">
    <location>
        <begin position="71"/>
        <end position="87"/>
    </location>
</feature>
<dbReference type="SUPFAM" id="SSF53335">
    <property type="entry name" value="S-adenosyl-L-methionine-dependent methyltransferases"/>
    <property type="match status" value="1"/>
</dbReference>
<dbReference type="InterPro" id="IPR049560">
    <property type="entry name" value="MeTrfase_RsmB-F_NOP2_cat"/>
</dbReference>
<gene>
    <name evidence="12" type="ORF">AKO1_007034</name>
</gene>
<feature type="domain" description="SAM-dependent MTase RsmB/NOP-type" evidence="11">
    <location>
        <begin position="330"/>
        <end position="617"/>
    </location>
</feature>
<feature type="binding site" evidence="9">
    <location>
        <position position="473"/>
    </location>
    <ligand>
        <name>S-adenosyl-L-methionine</name>
        <dbReference type="ChEBI" id="CHEBI:59789"/>
    </ligand>
</feature>
<evidence type="ECO:0000256" key="9">
    <source>
        <dbReference type="PROSITE-ProRule" id="PRU01023"/>
    </source>
</evidence>
<keyword evidence="7 9" id="KW-0694">RNA-binding</keyword>
<evidence type="ECO:0000259" key="11">
    <source>
        <dbReference type="PROSITE" id="PS51686"/>
    </source>
</evidence>
<feature type="compositionally biased region" description="Basic residues" evidence="10">
    <location>
        <begin position="710"/>
        <end position="719"/>
    </location>
</feature>